<proteinExistence type="predicted"/>
<dbReference type="Proteomes" id="UP000752814">
    <property type="component" value="Unassembled WGS sequence"/>
</dbReference>
<dbReference type="PANTHER" id="PTHR43332">
    <property type="entry name" value="INNER MEMBRANE TRANSPORT PERMEASE YADH-RELATED"/>
    <property type="match status" value="1"/>
</dbReference>
<dbReference type="EMBL" id="LVVT01000001">
    <property type="protein sequence ID" value="TQS84871.1"/>
    <property type="molecule type" value="Genomic_DNA"/>
</dbReference>
<evidence type="ECO:0000256" key="3">
    <source>
        <dbReference type="ARBA" id="ARBA00022989"/>
    </source>
</evidence>
<dbReference type="RefSeq" id="WP_020448561.1">
    <property type="nucleotide sequence ID" value="NZ_CAYAYE010000003.1"/>
</dbReference>
<dbReference type="InterPro" id="IPR000412">
    <property type="entry name" value="ABC_2_transport"/>
</dbReference>
<evidence type="ECO:0000313" key="8">
    <source>
        <dbReference type="Proteomes" id="UP000752814"/>
    </source>
</evidence>
<dbReference type="OMA" id="AFSRMHV"/>
<organism evidence="7 8">
    <name type="scientific">Candidatus Methanomassiliicoccus intestinalis</name>
    <dbReference type="NCBI Taxonomy" id="1406512"/>
    <lineage>
        <taxon>Archaea</taxon>
        <taxon>Methanobacteriati</taxon>
        <taxon>Thermoplasmatota</taxon>
        <taxon>Thermoplasmata</taxon>
        <taxon>Methanomassiliicoccales</taxon>
        <taxon>Methanomassiliicoccaceae</taxon>
        <taxon>Methanomassiliicoccus</taxon>
    </lineage>
</organism>
<dbReference type="GO" id="GO:0043190">
    <property type="term" value="C:ATP-binding cassette (ABC) transporter complex"/>
    <property type="evidence" value="ECO:0007669"/>
    <property type="project" value="InterPro"/>
</dbReference>
<dbReference type="AlphaFoldDB" id="A0A8J8TFV9"/>
<dbReference type="InterPro" id="IPR047817">
    <property type="entry name" value="ABC2_TM_bact-type"/>
</dbReference>
<accession>A0A8J8TFV9</accession>
<dbReference type="PROSITE" id="PS51012">
    <property type="entry name" value="ABC_TM2"/>
    <property type="match status" value="1"/>
</dbReference>
<comment type="caution">
    <text evidence="7">The sequence shown here is derived from an EMBL/GenBank/DDBJ whole genome shotgun (WGS) entry which is preliminary data.</text>
</comment>
<dbReference type="GeneID" id="41323091"/>
<feature type="transmembrane region" description="Helical" evidence="5">
    <location>
        <begin position="25"/>
        <end position="46"/>
    </location>
</feature>
<evidence type="ECO:0000256" key="1">
    <source>
        <dbReference type="ARBA" id="ARBA00004141"/>
    </source>
</evidence>
<feature type="domain" description="ABC transmembrane type-2" evidence="6">
    <location>
        <begin position="27"/>
        <end position="249"/>
    </location>
</feature>
<sequence length="251" mass="27107">MLIFTILDESVRVAWADLCYFKKNFLVVVISCLIGPLLYLLAFGYGLGSGMSGGSGNYIAFIIPGIVSLTTLSSSFGSTSSKILIQRLFYMSFDELVLCPIHVSSIVIGKALMGTLRSVLSCMIILIIGMIISPAVSITPLVILFIIISSFTFALLGVLAGMLAKSNQALNLFNSVVIIPMTFLCGTLFNVSSLPSIFSYIIYALPLTHSTECIRSASLGWDVPYASIAIMLIYCAVFFIADYHLIKKGSS</sequence>
<keyword evidence="4 5" id="KW-0472">Membrane</keyword>
<evidence type="ECO:0000313" key="7">
    <source>
        <dbReference type="EMBL" id="TQS84871.1"/>
    </source>
</evidence>
<feature type="transmembrane region" description="Helical" evidence="5">
    <location>
        <begin position="58"/>
        <end position="76"/>
    </location>
</feature>
<name>A0A8J8TFV9_9ARCH</name>
<dbReference type="InterPro" id="IPR013525">
    <property type="entry name" value="ABC2_TM"/>
</dbReference>
<keyword evidence="3 5" id="KW-1133">Transmembrane helix</keyword>
<dbReference type="GO" id="GO:0140359">
    <property type="term" value="F:ABC-type transporter activity"/>
    <property type="evidence" value="ECO:0007669"/>
    <property type="project" value="InterPro"/>
</dbReference>
<evidence type="ECO:0000256" key="2">
    <source>
        <dbReference type="ARBA" id="ARBA00022692"/>
    </source>
</evidence>
<feature type="transmembrane region" description="Helical" evidence="5">
    <location>
        <begin position="142"/>
        <end position="164"/>
    </location>
</feature>
<dbReference type="PANTHER" id="PTHR43332:SF2">
    <property type="entry name" value="INNER MEMBRANE TRANSPORT PERMEASE YADH"/>
    <property type="match status" value="1"/>
</dbReference>
<keyword evidence="2 5" id="KW-0812">Transmembrane</keyword>
<dbReference type="PIRSF" id="PIRSF006648">
    <property type="entry name" value="DrrB"/>
    <property type="match status" value="1"/>
</dbReference>
<dbReference type="Pfam" id="PF01061">
    <property type="entry name" value="ABC2_membrane"/>
    <property type="match status" value="1"/>
</dbReference>
<dbReference type="InterPro" id="IPR052522">
    <property type="entry name" value="ABC-2_transport_permease"/>
</dbReference>
<comment type="subcellular location">
    <subcellularLocation>
        <location evidence="1">Membrane</location>
        <topology evidence="1">Multi-pass membrane protein</topology>
    </subcellularLocation>
</comment>
<protein>
    <submittedName>
        <fullName evidence="7">ABC transporter</fullName>
    </submittedName>
</protein>
<feature type="transmembrane region" description="Helical" evidence="5">
    <location>
        <begin position="116"/>
        <end position="136"/>
    </location>
</feature>
<gene>
    <name evidence="7" type="ORF">A3207_02265</name>
</gene>
<evidence type="ECO:0000259" key="6">
    <source>
        <dbReference type="PROSITE" id="PS51012"/>
    </source>
</evidence>
<feature type="transmembrane region" description="Helical" evidence="5">
    <location>
        <begin position="223"/>
        <end position="246"/>
    </location>
</feature>
<feature type="transmembrane region" description="Helical" evidence="5">
    <location>
        <begin position="176"/>
        <end position="203"/>
    </location>
</feature>
<reference evidence="7" key="1">
    <citation type="submission" date="2016-03" db="EMBL/GenBank/DDBJ databases">
        <authorList>
            <person name="Borrel G."/>
            <person name="Mccann A."/>
            <person name="O'Toole P.W."/>
        </authorList>
    </citation>
    <scope>NUCLEOTIDE SEQUENCE</scope>
    <source>
        <strain evidence="7">183</strain>
    </source>
</reference>
<dbReference type="PRINTS" id="PR00164">
    <property type="entry name" value="ABC2TRNSPORT"/>
</dbReference>
<evidence type="ECO:0000256" key="4">
    <source>
        <dbReference type="ARBA" id="ARBA00023136"/>
    </source>
</evidence>
<evidence type="ECO:0000256" key="5">
    <source>
        <dbReference type="SAM" id="Phobius"/>
    </source>
</evidence>